<comment type="caution">
    <text evidence="5">The sequence shown here is derived from an EMBL/GenBank/DDBJ whole genome shotgun (WGS) entry which is preliminary data.</text>
</comment>
<evidence type="ECO:0000256" key="1">
    <source>
        <dbReference type="ARBA" id="ARBA00011046"/>
    </source>
</evidence>
<evidence type="ECO:0000256" key="4">
    <source>
        <dbReference type="ARBA" id="ARBA00023163"/>
    </source>
</evidence>
<dbReference type="Gene3D" id="1.10.10.10">
    <property type="entry name" value="Winged helix-like DNA-binding domain superfamily/Winged helix DNA-binding domain"/>
    <property type="match status" value="1"/>
</dbReference>
<dbReference type="RefSeq" id="WP_352986313.1">
    <property type="nucleotide sequence ID" value="NZ_JBEQNA010000016.1"/>
</dbReference>
<organism evidence="5 6">
    <name type="scientific">Nocardiopsis tropica</name>
    <dbReference type="NCBI Taxonomy" id="109330"/>
    <lineage>
        <taxon>Bacteria</taxon>
        <taxon>Bacillati</taxon>
        <taxon>Actinomycetota</taxon>
        <taxon>Actinomycetes</taxon>
        <taxon>Streptosporangiales</taxon>
        <taxon>Nocardiopsidaceae</taxon>
        <taxon>Nocardiopsis</taxon>
    </lineage>
</organism>
<dbReference type="Pfam" id="PF03965">
    <property type="entry name" value="Penicillinase_R"/>
    <property type="match status" value="1"/>
</dbReference>
<dbReference type="InterPro" id="IPR036390">
    <property type="entry name" value="WH_DNA-bd_sf"/>
</dbReference>
<dbReference type="InterPro" id="IPR005650">
    <property type="entry name" value="BlaI_family"/>
</dbReference>
<gene>
    <name evidence="5" type="ORF">ABUK86_26345</name>
</gene>
<keyword evidence="3" id="KW-0238">DNA-binding</keyword>
<dbReference type="Gene3D" id="6.10.140.850">
    <property type="match status" value="1"/>
</dbReference>
<comment type="similarity">
    <text evidence="1">Belongs to the BlaI transcriptional regulatory family.</text>
</comment>
<dbReference type="Proteomes" id="UP001432401">
    <property type="component" value="Unassembled WGS sequence"/>
</dbReference>
<evidence type="ECO:0000256" key="3">
    <source>
        <dbReference type="ARBA" id="ARBA00023125"/>
    </source>
</evidence>
<protein>
    <submittedName>
        <fullName evidence="5">BlaI/MecI/CopY family transcriptional regulator</fullName>
    </submittedName>
</protein>
<keyword evidence="6" id="KW-1185">Reference proteome</keyword>
<proteinExistence type="inferred from homology"/>
<accession>A0ABV2A1U9</accession>
<reference evidence="5 6" key="1">
    <citation type="submission" date="2024-06" db="EMBL/GenBank/DDBJ databases">
        <authorList>
            <person name="Bataeva Y.V."/>
            <person name="Grigorian L.N."/>
            <person name="Solomentsev V.I."/>
        </authorList>
    </citation>
    <scope>NUCLEOTIDE SEQUENCE [LARGE SCALE GENOMIC DNA]</scope>
    <source>
        <strain evidence="6">SCPM-O-B-12605 (RCAM04882)</strain>
    </source>
</reference>
<dbReference type="SUPFAM" id="SSF46785">
    <property type="entry name" value="Winged helix' DNA-binding domain"/>
    <property type="match status" value="1"/>
</dbReference>
<evidence type="ECO:0000256" key="2">
    <source>
        <dbReference type="ARBA" id="ARBA00023015"/>
    </source>
</evidence>
<sequence>MLREDSTSMRGAGAMIAGLGPLEAAVMEVLWRAPEPLPVRGVLEGLTDHEVAYTTTSTVLENLRRKDWVDRERIGRLWFYRPLRDRSTHAAEVMHEALTGSRDSETTLLRFVDTMQPEDVRALRALLSEVPGEEEP</sequence>
<keyword evidence="2" id="KW-0805">Transcription regulation</keyword>
<dbReference type="InterPro" id="IPR036388">
    <property type="entry name" value="WH-like_DNA-bd_sf"/>
</dbReference>
<dbReference type="EMBL" id="JBEQNB010000017">
    <property type="protein sequence ID" value="MES0837326.1"/>
    <property type="molecule type" value="Genomic_DNA"/>
</dbReference>
<evidence type="ECO:0000313" key="6">
    <source>
        <dbReference type="Proteomes" id="UP001432401"/>
    </source>
</evidence>
<evidence type="ECO:0000313" key="5">
    <source>
        <dbReference type="EMBL" id="MES0837326.1"/>
    </source>
</evidence>
<keyword evidence="4" id="KW-0804">Transcription</keyword>
<name>A0ABV2A1U9_9ACTN</name>